<dbReference type="GO" id="GO:0005634">
    <property type="term" value="C:nucleus"/>
    <property type="evidence" value="ECO:0007669"/>
    <property type="project" value="UniProtKB-SubCell"/>
</dbReference>
<feature type="compositionally biased region" description="Polar residues" evidence="8">
    <location>
        <begin position="181"/>
        <end position="194"/>
    </location>
</feature>
<evidence type="ECO:0000256" key="1">
    <source>
        <dbReference type="ARBA" id="ARBA00004123"/>
    </source>
</evidence>
<evidence type="ECO:0000256" key="3">
    <source>
        <dbReference type="ARBA" id="ARBA00023015"/>
    </source>
</evidence>
<keyword evidence="11" id="KW-1185">Reference proteome</keyword>
<feature type="compositionally biased region" description="Low complexity" evidence="8">
    <location>
        <begin position="195"/>
        <end position="204"/>
    </location>
</feature>
<keyword evidence="4" id="KW-0238">DNA-binding</keyword>
<feature type="region of interest" description="Disordered" evidence="8">
    <location>
        <begin position="1"/>
        <end position="54"/>
    </location>
</feature>
<dbReference type="PROSITE" id="PS50217">
    <property type="entry name" value="BZIP"/>
    <property type="match status" value="1"/>
</dbReference>
<dbReference type="FunFam" id="1.20.5.170:FF:000036">
    <property type="entry name" value="ABSCISIC ACID-INSENSITIVE 5-like protein 2"/>
    <property type="match status" value="1"/>
</dbReference>
<feature type="region of interest" description="Disordered" evidence="8">
    <location>
        <begin position="232"/>
        <end position="276"/>
    </location>
</feature>
<comment type="caution">
    <text evidence="10">The sequence shown here is derived from an EMBL/GenBank/DDBJ whole genome shotgun (WGS) entry which is preliminary data.</text>
</comment>
<name>A0A843TI50_COLES</name>
<dbReference type="Pfam" id="PF00170">
    <property type="entry name" value="bZIP_1"/>
    <property type="match status" value="1"/>
</dbReference>
<feature type="compositionally biased region" description="Low complexity" evidence="8">
    <location>
        <begin position="26"/>
        <end position="39"/>
    </location>
</feature>
<dbReference type="Proteomes" id="UP000652761">
    <property type="component" value="Unassembled WGS sequence"/>
</dbReference>
<dbReference type="AlphaFoldDB" id="A0A843TI50"/>
<dbReference type="EMBL" id="NMUH01000075">
    <property type="protein sequence ID" value="MQL70705.1"/>
    <property type="molecule type" value="Genomic_DNA"/>
</dbReference>
<sequence length="304" mass="33038">MWQAVQDPHHSCGSNNSGQNPHMVVSSSSKSSSSSSSPSRFTSTTVPQTPGRTMEEVWKDITIGSATPILDNGGHRSPYQHHHPAAAATCHSSIANADLSHLRGMIFQDFLARPFTGKAAVPAASVQPAEERGHHGDTRLPGPRAPRRSSPAIVLSLKSGADFRYMDAAPPGPPPPAGFPNSRNQSHGQHHGTNSQQQPSPSSSLTGVPLSVSLGSPCPGIFPFCTNKKRAPELHQHQHQHQLESSDGAGGDRRNKRMIKNRESAARSRARKQAYTNELELEVNHLTEENERLRRQHEEVNQFS</sequence>
<dbReference type="GO" id="GO:0003700">
    <property type="term" value="F:DNA-binding transcription factor activity"/>
    <property type="evidence" value="ECO:0007669"/>
    <property type="project" value="InterPro"/>
</dbReference>
<evidence type="ECO:0000256" key="8">
    <source>
        <dbReference type="SAM" id="MobiDB-lite"/>
    </source>
</evidence>
<comment type="subcellular location">
    <subcellularLocation>
        <location evidence="1">Nucleus</location>
    </subcellularLocation>
</comment>
<feature type="compositionally biased region" description="Basic and acidic residues" evidence="8">
    <location>
        <begin position="129"/>
        <end position="138"/>
    </location>
</feature>
<feature type="compositionally biased region" description="Polar residues" evidence="8">
    <location>
        <begin position="40"/>
        <end position="51"/>
    </location>
</feature>
<dbReference type="GO" id="GO:0003677">
    <property type="term" value="F:DNA binding"/>
    <property type="evidence" value="ECO:0007669"/>
    <property type="project" value="UniProtKB-KW"/>
</dbReference>
<dbReference type="PANTHER" id="PTHR22952:SF433">
    <property type="entry name" value="PROTEIN FD"/>
    <property type="match status" value="1"/>
</dbReference>
<keyword evidence="2" id="KW-0938">Abscisic acid signaling pathway</keyword>
<keyword evidence="7" id="KW-0175">Coiled coil</keyword>
<dbReference type="PROSITE" id="PS00036">
    <property type="entry name" value="BZIP_BASIC"/>
    <property type="match status" value="1"/>
</dbReference>
<feature type="region of interest" description="Disordered" evidence="8">
    <location>
        <begin position="122"/>
        <end position="152"/>
    </location>
</feature>
<dbReference type="PANTHER" id="PTHR22952">
    <property type="entry name" value="CAMP-RESPONSE ELEMENT BINDING PROTEIN-RELATED"/>
    <property type="match status" value="1"/>
</dbReference>
<evidence type="ECO:0000313" key="10">
    <source>
        <dbReference type="EMBL" id="MQL70705.1"/>
    </source>
</evidence>
<dbReference type="SUPFAM" id="SSF57959">
    <property type="entry name" value="Leucine zipper domain"/>
    <property type="match status" value="1"/>
</dbReference>
<protein>
    <recommendedName>
        <fullName evidence="9">BZIP domain-containing protein</fullName>
    </recommendedName>
</protein>
<evidence type="ECO:0000256" key="5">
    <source>
        <dbReference type="ARBA" id="ARBA00023163"/>
    </source>
</evidence>
<evidence type="ECO:0000256" key="4">
    <source>
        <dbReference type="ARBA" id="ARBA00023125"/>
    </source>
</evidence>
<dbReference type="InterPro" id="IPR043452">
    <property type="entry name" value="BZIP46-like"/>
</dbReference>
<dbReference type="CDD" id="cd14707">
    <property type="entry name" value="bZIP_plant_BZIP46"/>
    <property type="match status" value="1"/>
</dbReference>
<evidence type="ECO:0000256" key="7">
    <source>
        <dbReference type="SAM" id="Coils"/>
    </source>
</evidence>
<evidence type="ECO:0000313" key="11">
    <source>
        <dbReference type="Proteomes" id="UP000652761"/>
    </source>
</evidence>
<feature type="coiled-coil region" evidence="7">
    <location>
        <begin position="276"/>
        <end position="303"/>
    </location>
</feature>
<dbReference type="InterPro" id="IPR004827">
    <property type="entry name" value="bZIP"/>
</dbReference>
<keyword evidence="5" id="KW-0804">Transcription</keyword>
<evidence type="ECO:0000259" key="9">
    <source>
        <dbReference type="PROSITE" id="PS50217"/>
    </source>
</evidence>
<keyword evidence="6" id="KW-0539">Nucleus</keyword>
<dbReference type="GO" id="GO:0045893">
    <property type="term" value="P:positive regulation of DNA-templated transcription"/>
    <property type="evidence" value="ECO:0007669"/>
    <property type="project" value="InterPro"/>
</dbReference>
<accession>A0A843TI50</accession>
<keyword evidence="3" id="KW-0805">Transcription regulation</keyword>
<dbReference type="OrthoDB" id="644067at2759"/>
<dbReference type="SMART" id="SM00338">
    <property type="entry name" value="BRLZ"/>
    <property type="match status" value="1"/>
</dbReference>
<dbReference type="GO" id="GO:0009738">
    <property type="term" value="P:abscisic acid-activated signaling pathway"/>
    <property type="evidence" value="ECO:0007669"/>
    <property type="project" value="UniProtKB-KW"/>
</dbReference>
<evidence type="ECO:0000256" key="6">
    <source>
        <dbReference type="ARBA" id="ARBA00023242"/>
    </source>
</evidence>
<evidence type="ECO:0000256" key="2">
    <source>
        <dbReference type="ARBA" id="ARBA00022682"/>
    </source>
</evidence>
<feature type="compositionally biased region" description="Basic and acidic residues" evidence="8">
    <location>
        <begin position="232"/>
        <end position="244"/>
    </location>
</feature>
<dbReference type="Gene3D" id="1.20.5.170">
    <property type="match status" value="1"/>
</dbReference>
<organism evidence="10 11">
    <name type="scientific">Colocasia esculenta</name>
    <name type="common">Wild taro</name>
    <name type="synonym">Arum esculentum</name>
    <dbReference type="NCBI Taxonomy" id="4460"/>
    <lineage>
        <taxon>Eukaryota</taxon>
        <taxon>Viridiplantae</taxon>
        <taxon>Streptophyta</taxon>
        <taxon>Embryophyta</taxon>
        <taxon>Tracheophyta</taxon>
        <taxon>Spermatophyta</taxon>
        <taxon>Magnoliopsida</taxon>
        <taxon>Liliopsida</taxon>
        <taxon>Araceae</taxon>
        <taxon>Aroideae</taxon>
        <taxon>Colocasieae</taxon>
        <taxon>Colocasia</taxon>
    </lineage>
</organism>
<gene>
    <name evidence="10" type="ORF">Taro_002983</name>
</gene>
<proteinExistence type="predicted"/>
<dbReference type="InterPro" id="IPR046347">
    <property type="entry name" value="bZIP_sf"/>
</dbReference>
<reference evidence="10" key="1">
    <citation type="submission" date="2017-07" db="EMBL/GenBank/DDBJ databases">
        <title>Taro Niue Genome Assembly and Annotation.</title>
        <authorList>
            <person name="Atibalentja N."/>
            <person name="Keating K."/>
            <person name="Fields C.J."/>
        </authorList>
    </citation>
    <scope>NUCLEOTIDE SEQUENCE</scope>
    <source>
        <strain evidence="10">Niue_2</strain>
        <tissue evidence="10">Leaf</tissue>
    </source>
</reference>
<feature type="region of interest" description="Disordered" evidence="8">
    <location>
        <begin position="164"/>
        <end position="211"/>
    </location>
</feature>
<feature type="domain" description="BZIP" evidence="9">
    <location>
        <begin position="251"/>
        <end position="302"/>
    </location>
</feature>